<dbReference type="GO" id="GO:0016740">
    <property type="term" value="F:transferase activity"/>
    <property type="evidence" value="ECO:0007669"/>
    <property type="project" value="UniProtKB-KW"/>
</dbReference>
<reference evidence="1 2" key="1">
    <citation type="submission" date="2015-06" db="EMBL/GenBank/DDBJ databases">
        <title>Genome sequence of Mycobacterium conceptionense strain MLE.</title>
        <authorList>
            <person name="Greninger A.L."/>
            <person name="Cunningham G."/>
            <person name="Chiu C.Y."/>
            <person name="Miller S."/>
        </authorList>
    </citation>
    <scope>NUCLEOTIDE SEQUENCE [LARGE SCALE GENOMIC DNA]</scope>
    <source>
        <strain evidence="1 2">MLE</strain>
    </source>
</reference>
<dbReference type="PANTHER" id="PTHR36529">
    <property type="entry name" value="SLL1095 PROTEIN"/>
    <property type="match status" value="1"/>
</dbReference>
<dbReference type="InterPro" id="IPR029044">
    <property type="entry name" value="Nucleotide-diphossugar_trans"/>
</dbReference>
<gene>
    <name evidence="1" type="ORF">ACT17_33510</name>
</gene>
<name>A0A0J8TXA0_9MYCO</name>
<dbReference type="RefSeq" id="WP_016343854.1">
    <property type="nucleotide sequence ID" value="NZ_JAYXBU010000009.1"/>
</dbReference>
<dbReference type="Pfam" id="PF09837">
    <property type="entry name" value="DUF2064"/>
    <property type="match status" value="1"/>
</dbReference>
<evidence type="ECO:0000313" key="2">
    <source>
        <dbReference type="Proteomes" id="UP000037594"/>
    </source>
</evidence>
<dbReference type="EMBL" id="LFOD01000071">
    <property type="protein sequence ID" value="KMV13787.1"/>
    <property type="molecule type" value="Genomic_DNA"/>
</dbReference>
<dbReference type="PANTHER" id="PTHR36529:SF1">
    <property type="entry name" value="GLYCOSYLTRANSFERASE"/>
    <property type="match status" value="1"/>
</dbReference>
<dbReference type="OrthoDB" id="9798250at2"/>
<evidence type="ECO:0000313" key="1">
    <source>
        <dbReference type="EMBL" id="KMV13787.1"/>
    </source>
</evidence>
<organism evidence="1 2">
    <name type="scientific">Mycolicibacterium conceptionense</name>
    <dbReference type="NCBI Taxonomy" id="451644"/>
    <lineage>
        <taxon>Bacteria</taxon>
        <taxon>Bacillati</taxon>
        <taxon>Actinomycetota</taxon>
        <taxon>Actinomycetes</taxon>
        <taxon>Mycobacteriales</taxon>
        <taxon>Mycobacteriaceae</taxon>
        <taxon>Mycolicibacterium</taxon>
    </lineage>
</organism>
<dbReference type="NCBIfam" id="TIGR04282">
    <property type="entry name" value="glyco_like_cofC"/>
    <property type="match status" value="1"/>
</dbReference>
<comment type="caution">
    <text evidence="1">The sequence shown here is derived from an EMBL/GenBank/DDBJ whole genome shotgun (WGS) entry which is preliminary data.</text>
</comment>
<keyword evidence="1" id="KW-0808">Transferase</keyword>
<dbReference type="AlphaFoldDB" id="A0A0J8TXA0"/>
<dbReference type="SUPFAM" id="SSF53448">
    <property type="entry name" value="Nucleotide-diphospho-sugar transferases"/>
    <property type="match status" value="1"/>
</dbReference>
<dbReference type="Gene3D" id="3.90.550.10">
    <property type="entry name" value="Spore Coat Polysaccharide Biosynthesis Protein SpsA, Chain A"/>
    <property type="match status" value="1"/>
</dbReference>
<accession>A0A0J8TXA0</accession>
<dbReference type="InterPro" id="IPR018641">
    <property type="entry name" value="Trfase_1_rSAM/seldom-assoc"/>
</dbReference>
<dbReference type="PATRIC" id="fig|451644.5.peg.6891"/>
<protein>
    <submittedName>
        <fullName evidence="1">Glycosyltransferase involved in cell wall biogenesis</fullName>
    </submittedName>
</protein>
<sequence>MTIPVTVLVMAKAPVPGLAKTRLAPDLGVGGAADVAAAALLDTLDAVAAAPVASRVVAMTGDVGAARAAAEIRERLATFTVIPQRGQDFGDRLANAHHDAAAAGYPVVQIGMDTPQISATLLADCARRLLRTDAVLGPASDGGWWLLGLRNILGADCLRTVPMSQPDTGALTLHALASAGLSVGLVTKLTDVDVVDDIAAVQRVCSADSRFRRLTAAIEA</sequence>
<proteinExistence type="predicted"/>
<dbReference type="Proteomes" id="UP000037594">
    <property type="component" value="Unassembled WGS sequence"/>
</dbReference>